<accession>A0A0A9DZ79</accession>
<sequence>MCPQPVIYELMNTGVIGADMRFGEHPEPVGGSIIGRSEDLPWPRLAWLAWR</sequence>
<proteinExistence type="predicted"/>
<dbReference type="AlphaFoldDB" id="A0A0A9DZ79"/>
<organism evidence="1">
    <name type="scientific">Arundo donax</name>
    <name type="common">Giant reed</name>
    <name type="synonym">Donax arundinaceus</name>
    <dbReference type="NCBI Taxonomy" id="35708"/>
    <lineage>
        <taxon>Eukaryota</taxon>
        <taxon>Viridiplantae</taxon>
        <taxon>Streptophyta</taxon>
        <taxon>Embryophyta</taxon>
        <taxon>Tracheophyta</taxon>
        <taxon>Spermatophyta</taxon>
        <taxon>Magnoliopsida</taxon>
        <taxon>Liliopsida</taxon>
        <taxon>Poales</taxon>
        <taxon>Poaceae</taxon>
        <taxon>PACMAD clade</taxon>
        <taxon>Arundinoideae</taxon>
        <taxon>Arundineae</taxon>
        <taxon>Arundo</taxon>
    </lineage>
</organism>
<reference evidence="1" key="2">
    <citation type="journal article" date="2015" name="Data Brief">
        <title>Shoot transcriptome of the giant reed, Arundo donax.</title>
        <authorList>
            <person name="Barrero R.A."/>
            <person name="Guerrero F.D."/>
            <person name="Moolhuijzen P."/>
            <person name="Goolsby J.A."/>
            <person name="Tidwell J."/>
            <person name="Bellgard S.E."/>
            <person name="Bellgard M.I."/>
        </authorList>
    </citation>
    <scope>NUCLEOTIDE SEQUENCE</scope>
    <source>
        <tissue evidence="1">Shoot tissue taken approximately 20 cm above the soil surface</tissue>
    </source>
</reference>
<name>A0A0A9DZ79_ARUDO</name>
<reference evidence="1" key="1">
    <citation type="submission" date="2014-09" db="EMBL/GenBank/DDBJ databases">
        <authorList>
            <person name="Magalhaes I.L.F."/>
            <person name="Oliveira U."/>
            <person name="Santos F.R."/>
            <person name="Vidigal T.H.D.A."/>
            <person name="Brescovit A.D."/>
            <person name="Santos A.J."/>
        </authorList>
    </citation>
    <scope>NUCLEOTIDE SEQUENCE</scope>
    <source>
        <tissue evidence="1">Shoot tissue taken approximately 20 cm above the soil surface</tissue>
    </source>
</reference>
<dbReference type="EMBL" id="GBRH01206915">
    <property type="protein sequence ID" value="JAD90980.1"/>
    <property type="molecule type" value="Transcribed_RNA"/>
</dbReference>
<evidence type="ECO:0000313" key="1">
    <source>
        <dbReference type="EMBL" id="JAD90980.1"/>
    </source>
</evidence>
<protein>
    <submittedName>
        <fullName evidence="1">LOX6</fullName>
    </submittedName>
</protein>